<proteinExistence type="predicted"/>
<sequence>MFSSTRSGRMSPPASDSSRTRKYRQPGKMVPGRLTRSRILTFLTVCLLSICLIPSLRCAIGINAGSDSCSDSPSKMAKDLFRSNHASSARACGICDVAPAMCEEYGVAGMRRAMSYMGSGDRVQRFIVKAKQGKGFNVGVLGGSVSKGFGLDWTNTDNLHTHTNMHRVIFDHLDSLYPAPNGMVNGTSGRSEGKNGFVNGALGGTGTDYFSMCYKEHIPDDVDLVLLELAINDQLLLRNINSYEQLVRALMELPEVPAIINIQIFALMFPEIAQGGEMHAGVSQYYDLPVVSFRNLLLPTILRDNTLLRKWFSRRSDKEEENYGEVDLRHVNKRGHRLAGDLVKAYLDTQICEVENLEKQRGYLSLDDFPVQPLPRLLIGKKFDLEETVPKLDPVCYSTRSEKSPLAPQVNTGWREWSWQEKKYLVADVPGATMKLDFFTRIGRLEVFYLRSKAYGLGTADCWVDDDRQHAKRMEGWWDLPYNIGRTELIAEGLSEGKHVLTCELRPETKDPGGGLEFRLISVNSV</sequence>
<organism evidence="2 3">
    <name type="scientific">Kockovaella imperatae</name>
    <dbReference type="NCBI Taxonomy" id="4999"/>
    <lineage>
        <taxon>Eukaryota</taxon>
        <taxon>Fungi</taxon>
        <taxon>Dikarya</taxon>
        <taxon>Basidiomycota</taxon>
        <taxon>Agaricomycotina</taxon>
        <taxon>Tremellomycetes</taxon>
        <taxon>Tremellales</taxon>
        <taxon>Cuniculitremaceae</taxon>
        <taxon>Kockovaella</taxon>
    </lineage>
</organism>
<dbReference type="CDD" id="cd00229">
    <property type="entry name" value="SGNH_hydrolase"/>
    <property type="match status" value="1"/>
</dbReference>
<accession>A0A1Y1UUS8</accession>
<dbReference type="AlphaFoldDB" id="A0A1Y1UUS8"/>
<dbReference type="RefSeq" id="XP_021874905.1">
    <property type="nucleotide sequence ID" value="XM_022014532.1"/>
</dbReference>
<evidence type="ECO:0000256" key="1">
    <source>
        <dbReference type="SAM" id="MobiDB-lite"/>
    </source>
</evidence>
<dbReference type="EMBL" id="NBSH01000001">
    <property type="protein sequence ID" value="ORX41226.1"/>
    <property type="molecule type" value="Genomic_DNA"/>
</dbReference>
<reference evidence="2 3" key="1">
    <citation type="submission" date="2017-03" db="EMBL/GenBank/DDBJ databases">
        <title>Widespread Adenine N6-methylation of Active Genes in Fungi.</title>
        <authorList>
            <consortium name="DOE Joint Genome Institute"/>
            <person name="Mondo S.J."/>
            <person name="Dannebaum R.O."/>
            <person name="Kuo R.C."/>
            <person name="Louie K.B."/>
            <person name="Bewick A.J."/>
            <person name="Labutti K."/>
            <person name="Haridas S."/>
            <person name="Kuo A."/>
            <person name="Salamov A."/>
            <person name="Ahrendt S.R."/>
            <person name="Lau R."/>
            <person name="Bowen B.P."/>
            <person name="Lipzen A."/>
            <person name="Sullivan W."/>
            <person name="Andreopoulos W.B."/>
            <person name="Clum A."/>
            <person name="Lindquist E."/>
            <person name="Daum C."/>
            <person name="Northen T.R."/>
            <person name="Ramamoorthy G."/>
            <person name="Schmitz R.J."/>
            <person name="Gryganskyi A."/>
            <person name="Culley D."/>
            <person name="Magnuson J."/>
            <person name="James T.Y."/>
            <person name="O'Malley M.A."/>
            <person name="Stajich J.E."/>
            <person name="Spatafora J.W."/>
            <person name="Visel A."/>
            <person name="Grigoriev I.V."/>
        </authorList>
    </citation>
    <scope>NUCLEOTIDE SEQUENCE [LARGE SCALE GENOMIC DNA]</scope>
    <source>
        <strain evidence="2 3">NRRL Y-17943</strain>
    </source>
</reference>
<dbReference type="PANTHER" id="PTHR34407:SF1">
    <property type="entry name" value="SGNH HYDROLASE-TYPE ESTERASE DOMAIN-CONTAINING PROTEIN"/>
    <property type="match status" value="1"/>
</dbReference>
<protein>
    <recommendedName>
        <fullName evidence="4">SGNH hydrolase-type esterase domain-containing protein</fullName>
    </recommendedName>
</protein>
<feature type="region of interest" description="Disordered" evidence="1">
    <location>
        <begin position="1"/>
        <end position="30"/>
    </location>
</feature>
<evidence type="ECO:0000313" key="3">
    <source>
        <dbReference type="Proteomes" id="UP000193218"/>
    </source>
</evidence>
<evidence type="ECO:0008006" key="4">
    <source>
        <dbReference type="Google" id="ProtNLM"/>
    </source>
</evidence>
<dbReference type="PANTHER" id="PTHR34407">
    <property type="entry name" value="EXPRESSED PROTEIN"/>
    <property type="match status" value="1"/>
</dbReference>
<dbReference type="GeneID" id="33556340"/>
<name>A0A1Y1UUS8_9TREE</name>
<dbReference type="InParanoid" id="A0A1Y1UUS8"/>
<dbReference type="Proteomes" id="UP000193218">
    <property type="component" value="Unassembled WGS sequence"/>
</dbReference>
<dbReference type="OrthoDB" id="544608at2759"/>
<evidence type="ECO:0000313" key="2">
    <source>
        <dbReference type="EMBL" id="ORX41226.1"/>
    </source>
</evidence>
<comment type="caution">
    <text evidence="2">The sequence shown here is derived from an EMBL/GenBank/DDBJ whole genome shotgun (WGS) entry which is preliminary data.</text>
</comment>
<gene>
    <name evidence="2" type="ORF">BD324DRAFT_613723</name>
</gene>
<keyword evidence="3" id="KW-1185">Reference proteome</keyword>
<dbReference type="SUPFAM" id="SSF52266">
    <property type="entry name" value="SGNH hydrolase"/>
    <property type="match status" value="1"/>
</dbReference>